<evidence type="ECO:0000313" key="2">
    <source>
        <dbReference type="EMBL" id="CAL1130405.1"/>
    </source>
</evidence>
<dbReference type="EMBL" id="CAMXCT010000315">
    <property type="protein sequence ID" value="CAI3977030.1"/>
    <property type="molecule type" value="Genomic_DNA"/>
</dbReference>
<dbReference type="EMBL" id="CAMXCT030000315">
    <property type="protein sequence ID" value="CAL4764342.1"/>
    <property type="molecule type" value="Genomic_DNA"/>
</dbReference>
<evidence type="ECO:0000313" key="3">
    <source>
        <dbReference type="Proteomes" id="UP001152797"/>
    </source>
</evidence>
<keyword evidence="3" id="KW-1185">Reference proteome</keyword>
<feature type="non-terminal residue" evidence="1">
    <location>
        <position position="1"/>
    </location>
</feature>
<sequence length="74" mass="7659">AIVVAVVVAVIVTVVTTVVVVHETVLPKVVISLQSPAMAAVVLKALMQESTIELLHPEATAPPSSLLQPCKVPI</sequence>
<comment type="caution">
    <text evidence="1">The sequence shown here is derived from an EMBL/GenBank/DDBJ whole genome shotgun (WGS) entry which is preliminary data.</text>
</comment>
<proteinExistence type="predicted"/>
<dbReference type="Proteomes" id="UP001152797">
    <property type="component" value="Unassembled WGS sequence"/>
</dbReference>
<protein>
    <submittedName>
        <fullName evidence="1">Uncharacterized protein</fullName>
    </submittedName>
</protein>
<evidence type="ECO:0000313" key="1">
    <source>
        <dbReference type="EMBL" id="CAI3977030.1"/>
    </source>
</evidence>
<name>A0A9P1FJP5_9DINO</name>
<dbReference type="AlphaFoldDB" id="A0A9P1FJP5"/>
<reference evidence="1" key="1">
    <citation type="submission" date="2022-10" db="EMBL/GenBank/DDBJ databases">
        <authorList>
            <person name="Chen Y."/>
            <person name="Dougan E. K."/>
            <person name="Chan C."/>
            <person name="Rhodes N."/>
            <person name="Thang M."/>
        </authorList>
    </citation>
    <scope>NUCLEOTIDE SEQUENCE</scope>
</reference>
<gene>
    <name evidence="1" type="ORF">C1SCF055_LOCUS5209</name>
</gene>
<reference evidence="2" key="2">
    <citation type="submission" date="2024-04" db="EMBL/GenBank/DDBJ databases">
        <authorList>
            <person name="Chen Y."/>
            <person name="Shah S."/>
            <person name="Dougan E. K."/>
            <person name="Thang M."/>
            <person name="Chan C."/>
        </authorList>
    </citation>
    <scope>NUCLEOTIDE SEQUENCE [LARGE SCALE GENOMIC DNA]</scope>
</reference>
<dbReference type="EMBL" id="CAMXCT020000315">
    <property type="protein sequence ID" value="CAL1130405.1"/>
    <property type="molecule type" value="Genomic_DNA"/>
</dbReference>
<organism evidence="1">
    <name type="scientific">Cladocopium goreaui</name>
    <dbReference type="NCBI Taxonomy" id="2562237"/>
    <lineage>
        <taxon>Eukaryota</taxon>
        <taxon>Sar</taxon>
        <taxon>Alveolata</taxon>
        <taxon>Dinophyceae</taxon>
        <taxon>Suessiales</taxon>
        <taxon>Symbiodiniaceae</taxon>
        <taxon>Cladocopium</taxon>
    </lineage>
</organism>
<accession>A0A9P1FJP5</accession>
<feature type="non-terminal residue" evidence="1">
    <location>
        <position position="74"/>
    </location>
</feature>